<comment type="caution">
    <text evidence="1">The sequence shown here is derived from an EMBL/GenBank/DDBJ whole genome shotgun (WGS) entry which is preliminary data.</text>
</comment>
<dbReference type="AlphaFoldDB" id="A0A645DHJ9"/>
<protein>
    <submittedName>
        <fullName evidence="1">Uncharacterized protein</fullName>
    </submittedName>
</protein>
<dbReference type="EMBL" id="VSSQ01036108">
    <property type="protein sequence ID" value="MPM88498.1"/>
    <property type="molecule type" value="Genomic_DNA"/>
</dbReference>
<organism evidence="1">
    <name type="scientific">bioreactor metagenome</name>
    <dbReference type="NCBI Taxonomy" id="1076179"/>
    <lineage>
        <taxon>unclassified sequences</taxon>
        <taxon>metagenomes</taxon>
        <taxon>ecological metagenomes</taxon>
    </lineage>
</organism>
<reference evidence="1" key="1">
    <citation type="submission" date="2019-08" db="EMBL/GenBank/DDBJ databases">
        <authorList>
            <person name="Kucharzyk K."/>
            <person name="Murdoch R.W."/>
            <person name="Higgins S."/>
            <person name="Loffler F."/>
        </authorList>
    </citation>
    <scope>NUCLEOTIDE SEQUENCE</scope>
</reference>
<gene>
    <name evidence="1" type="ORF">SDC9_135602</name>
</gene>
<evidence type="ECO:0000313" key="1">
    <source>
        <dbReference type="EMBL" id="MPM88498.1"/>
    </source>
</evidence>
<sequence length="84" mass="9622">MLTMQLQAYTIWYTGSDFPCNDLRSNPKDIPIGLKIKVIREARGLSQIGAIISYKAKLTILLNPMAYFYMKRSRISFDCKLLSS</sequence>
<proteinExistence type="predicted"/>
<accession>A0A645DHJ9</accession>
<name>A0A645DHJ9_9ZZZZ</name>